<dbReference type="PANTHER" id="PTHR33144">
    <property type="entry name" value="OS10G0409366 PROTEIN-RELATED"/>
    <property type="match status" value="1"/>
</dbReference>
<sequence length="104" mass="12416">MSLRKRCSLTNEICKPLKDMHTAGPKSFARIRDEMKNEDPKKEFSTLSQMFERTLKRTDGSVYVHIYDDTTKKIEQMKNYKPVENGVVDPYMIVMKKREWWNHS</sequence>
<dbReference type="PANTHER" id="PTHR33144:SF16">
    <property type="entry name" value="OS02G0129000 PROTEIN"/>
    <property type="match status" value="1"/>
</dbReference>
<dbReference type="Proteomes" id="UP000235145">
    <property type="component" value="Unassembled WGS sequence"/>
</dbReference>
<dbReference type="InterPro" id="IPR004252">
    <property type="entry name" value="Probable_transposase_24"/>
</dbReference>
<reference evidence="1 2" key="1">
    <citation type="journal article" date="2017" name="Nat. Commun.">
        <title>Genome assembly with in vitro proximity ligation data and whole-genome triplication in lettuce.</title>
        <authorList>
            <person name="Reyes-Chin-Wo S."/>
            <person name="Wang Z."/>
            <person name="Yang X."/>
            <person name="Kozik A."/>
            <person name="Arikit S."/>
            <person name="Song C."/>
            <person name="Xia L."/>
            <person name="Froenicke L."/>
            <person name="Lavelle D.O."/>
            <person name="Truco M.J."/>
            <person name="Xia R."/>
            <person name="Zhu S."/>
            <person name="Xu C."/>
            <person name="Xu H."/>
            <person name="Xu X."/>
            <person name="Cox K."/>
            <person name="Korf I."/>
            <person name="Meyers B.C."/>
            <person name="Michelmore R.W."/>
        </authorList>
    </citation>
    <scope>NUCLEOTIDE SEQUENCE [LARGE SCALE GENOMIC DNA]</scope>
    <source>
        <strain evidence="2">cv. Salinas</strain>
        <tissue evidence="1">Seedlings</tissue>
    </source>
</reference>
<evidence type="ECO:0000313" key="2">
    <source>
        <dbReference type="Proteomes" id="UP000235145"/>
    </source>
</evidence>
<dbReference type="EMBL" id="NBSK02000008">
    <property type="protein sequence ID" value="KAJ0193844.1"/>
    <property type="molecule type" value="Genomic_DNA"/>
</dbReference>
<accession>A0A9R1UV63</accession>
<dbReference type="AlphaFoldDB" id="A0A9R1UV63"/>
<proteinExistence type="predicted"/>
<comment type="caution">
    <text evidence="1">The sequence shown here is derived from an EMBL/GenBank/DDBJ whole genome shotgun (WGS) entry which is preliminary data.</text>
</comment>
<organism evidence="1 2">
    <name type="scientific">Lactuca sativa</name>
    <name type="common">Garden lettuce</name>
    <dbReference type="NCBI Taxonomy" id="4236"/>
    <lineage>
        <taxon>Eukaryota</taxon>
        <taxon>Viridiplantae</taxon>
        <taxon>Streptophyta</taxon>
        <taxon>Embryophyta</taxon>
        <taxon>Tracheophyta</taxon>
        <taxon>Spermatophyta</taxon>
        <taxon>Magnoliopsida</taxon>
        <taxon>eudicotyledons</taxon>
        <taxon>Gunneridae</taxon>
        <taxon>Pentapetalae</taxon>
        <taxon>asterids</taxon>
        <taxon>campanulids</taxon>
        <taxon>Asterales</taxon>
        <taxon>Asteraceae</taxon>
        <taxon>Cichorioideae</taxon>
        <taxon>Cichorieae</taxon>
        <taxon>Lactucinae</taxon>
        <taxon>Lactuca</taxon>
    </lineage>
</organism>
<name>A0A9R1UV63_LACSA</name>
<evidence type="ECO:0000313" key="1">
    <source>
        <dbReference type="EMBL" id="KAJ0193844.1"/>
    </source>
</evidence>
<gene>
    <name evidence="1" type="ORF">LSAT_V11C800389610</name>
</gene>
<keyword evidence="2" id="KW-1185">Reference proteome</keyword>
<protein>
    <submittedName>
        <fullName evidence="1">Uncharacterized protein</fullName>
    </submittedName>
</protein>
<dbReference type="Pfam" id="PF03004">
    <property type="entry name" value="Transposase_24"/>
    <property type="match status" value="1"/>
</dbReference>